<dbReference type="GO" id="GO:0016929">
    <property type="term" value="F:deSUMOylase activity"/>
    <property type="evidence" value="ECO:0007669"/>
    <property type="project" value="TreeGrafter"/>
</dbReference>
<keyword evidence="2" id="KW-0645">Protease</keyword>
<dbReference type="GO" id="GO:0005634">
    <property type="term" value="C:nucleus"/>
    <property type="evidence" value="ECO:0007669"/>
    <property type="project" value="TreeGrafter"/>
</dbReference>
<feature type="region of interest" description="Disordered" evidence="5">
    <location>
        <begin position="161"/>
        <end position="221"/>
    </location>
</feature>
<keyword evidence="4" id="KW-0788">Thiol protease</keyword>
<dbReference type="EMBL" id="MU001492">
    <property type="protein sequence ID" value="KAF2451458.1"/>
    <property type="molecule type" value="Genomic_DNA"/>
</dbReference>
<dbReference type="InterPro" id="IPR038765">
    <property type="entry name" value="Papain-like_cys_pep_sf"/>
</dbReference>
<keyword evidence="8" id="KW-1185">Reference proteome</keyword>
<reference evidence="7" key="1">
    <citation type="journal article" date="2020" name="Stud. Mycol.">
        <title>101 Dothideomycetes genomes: a test case for predicting lifestyles and emergence of pathogens.</title>
        <authorList>
            <person name="Haridas S."/>
            <person name="Albert R."/>
            <person name="Binder M."/>
            <person name="Bloem J."/>
            <person name="Labutti K."/>
            <person name="Salamov A."/>
            <person name="Andreopoulos B."/>
            <person name="Baker S."/>
            <person name="Barry K."/>
            <person name="Bills G."/>
            <person name="Bluhm B."/>
            <person name="Cannon C."/>
            <person name="Castanera R."/>
            <person name="Culley D."/>
            <person name="Daum C."/>
            <person name="Ezra D."/>
            <person name="Gonzalez J."/>
            <person name="Henrissat B."/>
            <person name="Kuo A."/>
            <person name="Liang C."/>
            <person name="Lipzen A."/>
            <person name="Lutzoni F."/>
            <person name="Magnuson J."/>
            <person name="Mondo S."/>
            <person name="Nolan M."/>
            <person name="Ohm R."/>
            <person name="Pangilinan J."/>
            <person name="Park H.-J."/>
            <person name="Ramirez L."/>
            <person name="Alfaro M."/>
            <person name="Sun H."/>
            <person name="Tritt A."/>
            <person name="Yoshinaga Y."/>
            <person name="Zwiers L.-H."/>
            <person name="Turgeon B."/>
            <person name="Goodwin S."/>
            <person name="Spatafora J."/>
            <person name="Crous P."/>
            <person name="Grigoriev I."/>
        </authorList>
    </citation>
    <scope>NUCLEOTIDE SEQUENCE</scope>
    <source>
        <strain evidence="7">CBS 690.94</strain>
    </source>
</reference>
<evidence type="ECO:0000256" key="2">
    <source>
        <dbReference type="ARBA" id="ARBA00022670"/>
    </source>
</evidence>
<feature type="compositionally biased region" description="Basic and acidic residues" evidence="5">
    <location>
        <begin position="189"/>
        <end position="201"/>
    </location>
</feature>
<name>A0A9P4PYC5_9PLEO</name>
<feature type="domain" description="Ubiquitin-like protease family profile" evidence="6">
    <location>
        <begin position="377"/>
        <end position="557"/>
    </location>
</feature>
<evidence type="ECO:0000259" key="6">
    <source>
        <dbReference type="PROSITE" id="PS50600"/>
    </source>
</evidence>
<dbReference type="AlphaFoldDB" id="A0A9P4PYC5"/>
<keyword evidence="3" id="KW-0378">Hydrolase</keyword>
<evidence type="ECO:0000256" key="3">
    <source>
        <dbReference type="ARBA" id="ARBA00022801"/>
    </source>
</evidence>
<evidence type="ECO:0000256" key="5">
    <source>
        <dbReference type="SAM" id="MobiDB-lite"/>
    </source>
</evidence>
<dbReference type="Proteomes" id="UP000799764">
    <property type="component" value="Unassembled WGS sequence"/>
</dbReference>
<evidence type="ECO:0000313" key="8">
    <source>
        <dbReference type="Proteomes" id="UP000799764"/>
    </source>
</evidence>
<evidence type="ECO:0000256" key="4">
    <source>
        <dbReference type="ARBA" id="ARBA00022807"/>
    </source>
</evidence>
<dbReference type="Pfam" id="PF02902">
    <property type="entry name" value="Peptidase_C48"/>
    <property type="match status" value="1"/>
</dbReference>
<gene>
    <name evidence="7" type="ORF">P171DRAFT_400984</name>
</gene>
<evidence type="ECO:0000313" key="7">
    <source>
        <dbReference type="EMBL" id="KAF2451458.1"/>
    </source>
</evidence>
<evidence type="ECO:0000256" key="1">
    <source>
        <dbReference type="ARBA" id="ARBA00005234"/>
    </source>
</evidence>
<comment type="similarity">
    <text evidence="1">Belongs to the peptidase C48 family.</text>
</comment>
<dbReference type="PANTHER" id="PTHR12606:SF141">
    <property type="entry name" value="GH15225P-RELATED"/>
    <property type="match status" value="1"/>
</dbReference>
<dbReference type="InterPro" id="IPR003653">
    <property type="entry name" value="Peptidase_C48_C"/>
</dbReference>
<dbReference type="PROSITE" id="PS50600">
    <property type="entry name" value="ULP_PROTEASE"/>
    <property type="match status" value="1"/>
</dbReference>
<dbReference type="GO" id="GO:0006508">
    <property type="term" value="P:proteolysis"/>
    <property type="evidence" value="ECO:0007669"/>
    <property type="project" value="UniProtKB-KW"/>
</dbReference>
<proteinExistence type="inferred from homology"/>
<dbReference type="GO" id="GO:0016926">
    <property type="term" value="P:protein desumoylation"/>
    <property type="evidence" value="ECO:0007669"/>
    <property type="project" value="TreeGrafter"/>
</dbReference>
<feature type="compositionally biased region" description="Low complexity" evidence="5">
    <location>
        <begin position="208"/>
        <end position="219"/>
    </location>
</feature>
<dbReference type="OrthoDB" id="1939479at2759"/>
<dbReference type="Gene3D" id="3.40.395.10">
    <property type="entry name" value="Adenoviral Proteinase, Chain A"/>
    <property type="match status" value="1"/>
</dbReference>
<organism evidence="7 8">
    <name type="scientific">Karstenula rhodostoma CBS 690.94</name>
    <dbReference type="NCBI Taxonomy" id="1392251"/>
    <lineage>
        <taxon>Eukaryota</taxon>
        <taxon>Fungi</taxon>
        <taxon>Dikarya</taxon>
        <taxon>Ascomycota</taxon>
        <taxon>Pezizomycotina</taxon>
        <taxon>Dothideomycetes</taxon>
        <taxon>Pleosporomycetidae</taxon>
        <taxon>Pleosporales</taxon>
        <taxon>Massarineae</taxon>
        <taxon>Didymosphaeriaceae</taxon>
        <taxon>Karstenula</taxon>
    </lineage>
</organism>
<protein>
    <submittedName>
        <fullName evidence="7">Cysteine proteinase</fullName>
    </submittedName>
</protein>
<dbReference type="SUPFAM" id="SSF54001">
    <property type="entry name" value="Cysteine proteinases"/>
    <property type="match status" value="1"/>
</dbReference>
<sequence length="593" mass="66279">MCKRNAPEERDELNEHIKTRNMEQSVATAYYHTRIERFIPTRTLKGLFGVPFRAADCFLRPQRSLIQATIREDGARKKRIVDASAVDFDTPDTFEESSDAAHPFADYFHTPTTTPLNASIWKPFKASPRTPFNVSTQMSFKNNSSRTTIIEGDSYPDNVWNAISKGHATDPTPAPTPTQAPLDTPSPYRFDRDHWDRRETPGHNPGHTQTPPRSSPPTSDVGVRLAFQKYTEATYGPRVEQVYNDPFVVDLQLETLKGLQNAADAARNCEDSMLEAVMAHNENSTLSEGLGNVGGPLEDRASLLERSMLSLELAKELVANLPVEPTPSPSPSLQPIVTISQSPLVAPLLEKEFTNLAQLAHEHGMNPAAELVKLPSTTLTSHDFGTLLPRMFNGDAKGWLNDNIINEYLEILVNHAQKQEGYVYVRGRGGSTPPVHAFKSQWYTSMKGNPSGTARWARPMHLFGEKLLSCNLVLIPICHHSHWRLIAIKPKERLIEYYDSLHGSGGHFTQLAKEWVQEVLQKQFVEEEWSISEDQKSKKQANASDCGIFTLLNALVLLRGEEHSRVQVTNGMDDARLRVAATLVAKTPTTEMD</sequence>
<dbReference type="PANTHER" id="PTHR12606">
    <property type="entry name" value="SENTRIN/SUMO-SPECIFIC PROTEASE"/>
    <property type="match status" value="1"/>
</dbReference>
<accession>A0A9P4PYC5</accession>
<comment type="caution">
    <text evidence="7">The sequence shown here is derived from an EMBL/GenBank/DDBJ whole genome shotgun (WGS) entry which is preliminary data.</text>
</comment>